<evidence type="ECO:0000313" key="3">
    <source>
        <dbReference type="Proteomes" id="UP001160148"/>
    </source>
</evidence>
<dbReference type="EMBL" id="CARXXK010000001">
    <property type="protein sequence ID" value="CAI6345374.1"/>
    <property type="molecule type" value="Genomic_DNA"/>
</dbReference>
<dbReference type="Proteomes" id="UP001160148">
    <property type="component" value="Unassembled WGS sequence"/>
</dbReference>
<proteinExistence type="predicted"/>
<accession>A0AAV0VME1</accession>
<feature type="transmembrane region" description="Helical" evidence="1">
    <location>
        <begin position="46"/>
        <end position="63"/>
    </location>
</feature>
<keyword evidence="1" id="KW-1133">Transmembrane helix</keyword>
<keyword evidence="3" id="KW-1185">Reference proteome</keyword>
<sequence>MLHMELVGLLLDKIKLIRTRCLNTQEHCNIILYTVYCKLSSFTADAFMLTYYLVYMLCWYTLVRQLRGQAGNTNLMNTMDTVFRLPAGTTVPDYDDLRFELQRTSTVPIT</sequence>
<keyword evidence="1" id="KW-0472">Membrane</keyword>
<organism evidence="2 3">
    <name type="scientific">Macrosiphum euphorbiae</name>
    <name type="common">potato aphid</name>
    <dbReference type="NCBI Taxonomy" id="13131"/>
    <lineage>
        <taxon>Eukaryota</taxon>
        <taxon>Metazoa</taxon>
        <taxon>Ecdysozoa</taxon>
        <taxon>Arthropoda</taxon>
        <taxon>Hexapoda</taxon>
        <taxon>Insecta</taxon>
        <taxon>Pterygota</taxon>
        <taxon>Neoptera</taxon>
        <taxon>Paraneoptera</taxon>
        <taxon>Hemiptera</taxon>
        <taxon>Sternorrhyncha</taxon>
        <taxon>Aphidomorpha</taxon>
        <taxon>Aphidoidea</taxon>
        <taxon>Aphididae</taxon>
        <taxon>Macrosiphini</taxon>
        <taxon>Macrosiphum</taxon>
    </lineage>
</organism>
<reference evidence="2 3" key="1">
    <citation type="submission" date="2023-01" db="EMBL/GenBank/DDBJ databases">
        <authorList>
            <person name="Whitehead M."/>
        </authorList>
    </citation>
    <scope>NUCLEOTIDE SEQUENCE [LARGE SCALE GENOMIC DNA]</scope>
</reference>
<gene>
    <name evidence="2" type="ORF">MEUPH1_LOCUS2400</name>
</gene>
<protein>
    <submittedName>
        <fullName evidence="2">Uncharacterized protein</fullName>
    </submittedName>
</protein>
<keyword evidence="1" id="KW-0812">Transmembrane</keyword>
<name>A0AAV0VME1_9HEMI</name>
<dbReference type="AlphaFoldDB" id="A0AAV0VME1"/>
<comment type="caution">
    <text evidence="2">The sequence shown here is derived from an EMBL/GenBank/DDBJ whole genome shotgun (WGS) entry which is preliminary data.</text>
</comment>
<evidence type="ECO:0000313" key="2">
    <source>
        <dbReference type="EMBL" id="CAI6345374.1"/>
    </source>
</evidence>
<evidence type="ECO:0000256" key="1">
    <source>
        <dbReference type="SAM" id="Phobius"/>
    </source>
</evidence>